<sequence>MEECECGWCGRCAQQLEHQRYIENLRGYGIPSWEDEMKENNDESQD</sequence>
<protein>
    <submittedName>
        <fullName evidence="1">Uncharacterized protein</fullName>
    </submittedName>
</protein>
<name>A0A7G9V1N9_9CAUD</name>
<reference evidence="1 2" key="1">
    <citation type="submission" date="2020-06" db="EMBL/GenBank/DDBJ databases">
        <title>Characterization of Pseudomonas phiPsa374-like phages.</title>
        <authorList>
            <person name="Warring S."/>
            <person name="Malone L.M."/>
            <person name="Easingwood R.A."/>
            <person name="Rigano L."/>
            <person name="Frampton R.A."/>
            <person name="Lopez Acedo E."/>
            <person name="Templeton M.D."/>
            <person name="Kleffmann T."/>
            <person name="Bostina M."/>
            <person name="Fineran P.C."/>
        </authorList>
    </citation>
    <scope>NUCLEOTIDE SEQUENCE [LARGE SCALE GENOMIC DNA]</scope>
</reference>
<proteinExistence type="predicted"/>
<accession>A0A7G9V1N9</accession>
<gene>
    <name evidence="1" type="ORF">phiPsa300_002</name>
</gene>
<dbReference type="Proteomes" id="UP000516110">
    <property type="component" value="Segment"/>
</dbReference>
<evidence type="ECO:0000313" key="1">
    <source>
        <dbReference type="EMBL" id="QNO00195.1"/>
    </source>
</evidence>
<keyword evidence="2" id="KW-1185">Reference proteome</keyword>
<organism evidence="1 2">
    <name type="scientific">Pseudomonas phage phiPsa300</name>
    <dbReference type="NCBI Taxonomy" id="1460362"/>
    <lineage>
        <taxon>Viruses</taxon>
        <taxon>Duplodnaviria</taxon>
        <taxon>Heunggongvirae</taxon>
        <taxon>Uroviricota</taxon>
        <taxon>Caudoviricetes</taxon>
        <taxon>Vandenendeviridae</taxon>
        <taxon>Gorskivirinae</taxon>
        <taxon>Otagovirus</taxon>
        <taxon>Otagovirus psa300</taxon>
    </lineage>
</organism>
<dbReference type="EMBL" id="MT670418">
    <property type="protein sequence ID" value="QNO00195.1"/>
    <property type="molecule type" value="Genomic_DNA"/>
</dbReference>
<evidence type="ECO:0000313" key="2">
    <source>
        <dbReference type="Proteomes" id="UP000516110"/>
    </source>
</evidence>